<feature type="region of interest" description="Disordered" evidence="1">
    <location>
        <begin position="60"/>
        <end position="113"/>
    </location>
</feature>
<dbReference type="Proteomes" id="UP000241890">
    <property type="component" value="Unassembled WGS sequence"/>
</dbReference>
<keyword evidence="2" id="KW-0472">Membrane</keyword>
<evidence type="ECO:0000256" key="2">
    <source>
        <dbReference type="SAM" id="Phobius"/>
    </source>
</evidence>
<protein>
    <submittedName>
        <fullName evidence="3">Uncharacterized protein</fullName>
    </submittedName>
</protein>
<keyword evidence="2" id="KW-1133">Transmembrane helix</keyword>
<evidence type="ECO:0000256" key="1">
    <source>
        <dbReference type="SAM" id="MobiDB-lite"/>
    </source>
</evidence>
<feature type="transmembrane region" description="Helical" evidence="2">
    <location>
        <begin position="21"/>
        <end position="40"/>
    </location>
</feature>
<dbReference type="AlphaFoldDB" id="A0A2R5GU22"/>
<keyword evidence="2" id="KW-0812">Transmembrane</keyword>
<accession>A0A2R5GU22</accession>
<comment type="caution">
    <text evidence="3">The sequence shown here is derived from an EMBL/GenBank/DDBJ whole genome shotgun (WGS) entry which is preliminary data.</text>
</comment>
<dbReference type="EMBL" id="BEYU01000178">
    <property type="protein sequence ID" value="GBG34055.1"/>
    <property type="molecule type" value="Genomic_DNA"/>
</dbReference>
<proteinExistence type="predicted"/>
<evidence type="ECO:0000313" key="4">
    <source>
        <dbReference type="Proteomes" id="UP000241890"/>
    </source>
</evidence>
<keyword evidence="4" id="KW-1185">Reference proteome</keyword>
<feature type="compositionally biased region" description="Basic and acidic residues" evidence="1">
    <location>
        <begin position="70"/>
        <end position="80"/>
    </location>
</feature>
<organism evidence="3 4">
    <name type="scientific">Hondaea fermentalgiana</name>
    <dbReference type="NCBI Taxonomy" id="2315210"/>
    <lineage>
        <taxon>Eukaryota</taxon>
        <taxon>Sar</taxon>
        <taxon>Stramenopiles</taxon>
        <taxon>Bigyra</taxon>
        <taxon>Labyrinthulomycetes</taxon>
        <taxon>Thraustochytrida</taxon>
        <taxon>Thraustochytriidae</taxon>
        <taxon>Hondaea</taxon>
    </lineage>
</organism>
<evidence type="ECO:0000313" key="3">
    <source>
        <dbReference type="EMBL" id="GBG34055.1"/>
    </source>
</evidence>
<reference evidence="3 4" key="1">
    <citation type="submission" date="2017-12" db="EMBL/GenBank/DDBJ databases">
        <title>Sequencing, de novo assembly and annotation of complete genome of a new Thraustochytrid species, strain FCC1311.</title>
        <authorList>
            <person name="Sedici K."/>
            <person name="Godart F."/>
            <person name="Aiese Cigliano R."/>
            <person name="Sanseverino W."/>
            <person name="Barakat M."/>
            <person name="Ortet P."/>
            <person name="Marechal E."/>
            <person name="Cagnac O."/>
            <person name="Amato A."/>
        </authorList>
    </citation>
    <scope>NUCLEOTIDE SEQUENCE [LARGE SCALE GENOMIC DNA]</scope>
</reference>
<sequence length="537" mass="63230">MLAPRLPSKNSLKGSLRYAKNHRFALLGIVCAIVLLWNVLNQRYDLKEWNPHPQGWTNSDKGYVLSGKRRNGEPPFRPDEEVLSTQPKYRMDRDFLRPPPVDKNGNRMGPPGIGQFPDTRIKAVIFEDGDQGREPFDGDNLINYQPTLGGSLVQSLRGKKKKQPERSEKESLVFLITGQLSRLELESKIVNVFEPQMERYDVDVLLFLKVFVKLESMSLPRWPSPYEITDWDDAYLKSWARDSVPGMIPESLRIEHVSEQRNGEPYTFRKIIHMEVRSRSSSGTMSWQIVLINKENDGLVVYPPELSDSSDWNAWMDAQQDTFRNFRKAMMFIEDMELQRGKYFDVVFRMRDDTFAFGPFLIPPDFDRDSFGTTQCGLSSYPNGYSDHNFILGRNIASKVLRGFAEDFYFRITEMYLFVENYLFRIINYVKPRKIMRIPDCSWPFFPILYADLGNGQWRMEFREFEISHVWRFRCPKKWHHWPSNPKQCAWIQPDFWLHSRTPALQAYLPLHIMEKDQVPDDVLETLEWYGRKWPIS</sequence>
<dbReference type="InParanoid" id="A0A2R5GU22"/>
<name>A0A2R5GU22_9STRA</name>
<gene>
    <name evidence="3" type="ORF">FCC1311_102782</name>
</gene>